<evidence type="ECO:0000313" key="2">
    <source>
        <dbReference type="EMBL" id="BAS89965.1"/>
    </source>
</evidence>
<dbReference type="STRING" id="39947.A0A0P0WCD5"/>
<reference evidence="3" key="1">
    <citation type="journal article" date="2005" name="Nature">
        <title>The map-based sequence of the rice genome.</title>
        <authorList>
            <consortium name="International rice genome sequencing project (IRGSP)"/>
            <person name="Matsumoto T."/>
            <person name="Wu J."/>
            <person name="Kanamori H."/>
            <person name="Katayose Y."/>
            <person name="Fujisawa M."/>
            <person name="Namiki N."/>
            <person name="Mizuno H."/>
            <person name="Yamamoto K."/>
            <person name="Antonio B.A."/>
            <person name="Baba T."/>
            <person name="Sakata K."/>
            <person name="Nagamura Y."/>
            <person name="Aoki H."/>
            <person name="Arikawa K."/>
            <person name="Arita K."/>
            <person name="Bito T."/>
            <person name="Chiden Y."/>
            <person name="Fujitsuka N."/>
            <person name="Fukunaka R."/>
            <person name="Hamada M."/>
            <person name="Harada C."/>
            <person name="Hayashi A."/>
            <person name="Hijishita S."/>
            <person name="Honda M."/>
            <person name="Hosokawa S."/>
            <person name="Ichikawa Y."/>
            <person name="Idonuma A."/>
            <person name="Iijima M."/>
            <person name="Ikeda M."/>
            <person name="Ikeno M."/>
            <person name="Ito K."/>
            <person name="Ito S."/>
            <person name="Ito T."/>
            <person name="Ito Y."/>
            <person name="Ito Y."/>
            <person name="Iwabuchi A."/>
            <person name="Kamiya K."/>
            <person name="Karasawa W."/>
            <person name="Kurita K."/>
            <person name="Katagiri S."/>
            <person name="Kikuta A."/>
            <person name="Kobayashi H."/>
            <person name="Kobayashi N."/>
            <person name="Machita K."/>
            <person name="Maehara T."/>
            <person name="Masukawa M."/>
            <person name="Mizubayashi T."/>
            <person name="Mukai Y."/>
            <person name="Nagasaki H."/>
            <person name="Nagata Y."/>
            <person name="Naito S."/>
            <person name="Nakashima M."/>
            <person name="Nakama Y."/>
            <person name="Nakamichi Y."/>
            <person name="Nakamura M."/>
            <person name="Meguro A."/>
            <person name="Negishi M."/>
            <person name="Ohta I."/>
            <person name="Ohta T."/>
            <person name="Okamoto M."/>
            <person name="Ono N."/>
            <person name="Saji S."/>
            <person name="Sakaguchi M."/>
            <person name="Sakai K."/>
            <person name="Shibata M."/>
            <person name="Shimokawa T."/>
            <person name="Song J."/>
            <person name="Takazaki Y."/>
            <person name="Terasawa K."/>
            <person name="Tsugane M."/>
            <person name="Tsuji K."/>
            <person name="Ueda S."/>
            <person name="Waki K."/>
            <person name="Yamagata H."/>
            <person name="Yamamoto M."/>
            <person name="Yamamoto S."/>
            <person name="Yamane H."/>
            <person name="Yoshiki S."/>
            <person name="Yoshihara R."/>
            <person name="Yukawa K."/>
            <person name="Zhong H."/>
            <person name="Yano M."/>
            <person name="Yuan Q."/>
            <person name="Ouyang S."/>
            <person name="Liu J."/>
            <person name="Jones K.M."/>
            <person name="Gansberger K."/>
            <person name="Moffat K."/>
            <person name="Hill J."/>
            <person name="Bera J."/>
            <person name="Fadrosh D."/>
            <person name="Jin S."/>
            <person name="Johri S."/>
            <person name="Kim M."/>
            <person name="Overton L."/>
            <person name="Reardon M."/>
            <person name="Tsitrin T."/>
            <person name="Vuong H."/>
            <person name="Weaver B."/>
            <person name="Ciecko A."/>
            <person name="Tallon L."/>
            <person name="Jackson J."/>
            <person name="Pai G."/>
            <person name="Aken S.V."/>
            <person name="Utterback T."/>
            <person name="Reidmuller S."/>
            <person name="Feldblyum T."/>
            <person name="Hsiao J."/>
            <person name="Zismann V."/>
            <person name="Iobst S."/>
            <person name="de Vazeille A.R."/>
            <person name="Buell C.R."/>
            <person name="Ying K."/>
            <person name="Li Y."/>
            <person name="Lu T."/>
            <person name="Huang Y."/>
            <person name="Zhao Q."/>
            <person name="Feng Q."/>
            <person name="Zhang L."/>
            <person name="Zhu J."/>
            <person name="Weng Q."/>
            <person name="Mu J."/>
            <person name="Lu Y."/>
            <person name="Fan D."/>
            <person name="Liu Y."/>
            <person name="Guan J."/>
            <person name="Zhang Y."/>
            <person name="Yu S."/>
            <person name="Liu X."/>
            <person name="Zhang Y."/>
            <person name="Hong G."/>
            <person name="Han B."/>
            <person name="Choisne N."/>
            <person name="Demange N."/>
            <person name="Orjeda G."/>
            <person name="Samain S."/>
            <person name="Cattolico L."/>
            <person name="Pelletier E."/>
            <person name="Couloux A."/>
            <person name="Segurens B."/>
            <person name="Wincker P."/>
            <person name="D'Hont A."/>
            <person name="Scarpelli C."/>
            <person name="Weissenbach J."/>
            <person name="Salanoubat M."/>
            <person name="Quetier F."/>
            <person name="Yu Y."/>
            <person name="Kim H.R."/>
            <person name="Rambo T."/>
            <person name="Currie J."/>
            <person name="Collura K."/>
            <person name="Luo M."/>
            <person name="Yang T."/>
            <person name="Ammiraju J.S.S."/>
            <person name="Engler F."/>
            <person name="Soderlund C."/>
            <person name="Wing R.A."/>
            <person name="Palmer L.E."/>
            <person name="de la Bastide M."/>
            <person name="Spiegel L."/>
            <person name="Nascimento L."/>
            <person name="Zutavern T."/>
            <person name="O'Shaughnessy A."/>
            <person name="Dike S."/>
            <person name="Dedhia N."/>
            <person name="Preston R."/>
            <person name="Balija V."/>
            <person name="McCombie W.R."/>
            <person name="Chow T."/>
            <person name="Chen H."/>
            <person name="Chung M."/>
            <person name="Chen C."/>
            <person name="Shaw J."/>
            <person name="Wu H."/>
            <person name="Hsiao K."/>
            <person name="Chao Y."/>
            <person name="Chu M."/>
            <person name="Cheng C."/>
            <person name="Hour A."/>
            <person name="Lee P."/>
            <person name="Lin S."/>
            <person name="Lin Y."/>
            <person name="Liou J."/>
            <person name="Liu S."/>
            <person name="Hsing Y."/>
            <person name="Raghuvanshi S."/>
            <person name="Mohanty A."/>
            <person name="Bharti A.K."/>
            <person name="Gaur A."/>
            <person name="Gupta V."/>
            <person name="Kumar D."/>
            <person name="Ravi V."/>
            <person name="Vij S."/>
            <person name="Kapur A."/>
            <person name="Khurana P."/>
            <person name="Khurana P."/>
            <person name="Khurana J.P."/>
            <person name="Tyagi A.K."/>
            <person name="Gaikwad K."/>
            <person name="Singh A."/>
            <person name="Dalal V."/>
            <person name="Srivastava S."/>
            <person name="Dixit A."/>
            <person name="Pal A.K."/>
            <person name="Ghazi I.A."/>
            <person name="Yadav M."/>
            <person name="Pandit A."/>
            <person name="Bhargava A."/>
            <person name="Sureshbabu K."/>
            <person name="Batra K."/>
            <person name="Sharma T.R."/>
            <person name="Mohapatra T."/>
            <person name="Singh N.K."/>
            <person name="Messing J."/>
            <person name="Nelson A.B."/>
            <person name="Fuks G."/>
            <person name="Kavchok S."/>
            <person name="Keizer G."/>
            <person name="Linton E."/>
            <person name="Llaca V."/>
            <person name="Song R."/>
            <person name="Tanyolac B."/>
            <person name="Young S."/>
            <person name="Ho-Il K."/>
            <person name="Hahn J.H."/>
            <person name="Sangsakoo G."/>
            <person name="Vanavichit A."/>
            <person name="de Mattos Luiz.A.T."/>
            <person name="Zimmer P.D."/>
            <person name="Malone G."/>
            <person name="Dellagostin O."/>
            <person name="de Oliveira A.C."/>
            <person name="Bevan M."/>
            <person name="Bancroft I."/>
            <person name="Minx P."/>
            <person name="Cordum H."/>
            <person name="Wilson R."/>
            <person name="Cheng Z."/>
            <person name="Jin W."/>
            <person name="Jiang J."/>
            <person name="Leong S.A."/>
            <person name="Iwama H."/>
            <person name="Gojobori T."/>
            <person name="Itoh T."/>
            <person name="Niimura Y."/>
            <person name="Fujii Y."/>
            <person name="Habara T."/>
            <person name="Sakai H."/>
            <person name="Sato Y."/>
            <person name="Wilson G."/>
            <person name="Kumar K."/>
            <person name="McCouch S."/>
            <person name="Juretic N."/>
            <person name="Hoen D."/>
            <person name="Wright S."/>
            <person name="Bruskiewich R."/>
            <person name="Bureau T."/>
            <person name="Miyao A."/>
            <person name="Hirochika H."/>
            <person name="Nishikawa T."/>
            <person name="Kadowaki K."/>
            <person name="Sugiura M."/>
            <person name="Burr B."/>
            <person name="Sasaki T."/>
        </authorList>
    </citation>
    <scope>NUCLEOTIDE SEQUENCE [LARGE SCALE GENOMIC DNA]</scope>
    <source>
        <strain evidence="3">cv. Nipponbare</strain>
    </source>
</reference>
<dbReference type="FunCoup" id="A0A0P0WCD5">
    <property type="interactions" value="2"/>
</dbReference>
<accession>A0A0P0WCD5</accession>
<dbReference type="PANTHER" id="PTHR37710">
    <property type="entry name" value="TRANSMEMBRANE PROTEIN"/>
    <property type="match status" value="1"/>
</dbReference>
<gene>
    <name evidence="2" type="ordered locus">Os04g0504700</name>
    <name evidence="2" type="ORF">OSNPB_040504700</name>
</gene>
<name>A0A0P0WCD5_ORYSJ</name>
<evidence type="ECO:0000256" key="1">
    <source>
        <dbReference type="SAM" id="MobiDB-lite"/>
    </source>
</evidence>
<dbReference type="PaxDb" id="39947-A0A0P0WCD5"/>
<dbReference type="eggNOG" id="ENOG502S3Q9">
    <property type="taxonomic scope" value="Eukaryota"/>
</dbReference>
<dbReference type="OMA" id="QECGVED"/>
<sequence>WVTTARSPPRSLASLSSVVDVVVCEMENQAVSEMHVVMDLEGTTKRIPPMQTPRARLLRSCGESILAMARGAYRRVEAMRCPVGCVARGASRAAAPVLSPLRLRCLSALAFADRQLLVVQDVAAVLFPAAERVLGRGADDLVLLVESLPARLDGAIDALEALLAGAAGLFVLPKRCRRYRAHEDDDDGVGGAVFRDIWCDEKEAASLHRSAMEEEARRHSDDVARKELESLEVVTADDGGGGGNTVHGDKAPVDGEGEAATPAKRGDASGGQECGVEDVQRVETPAAEITDAMKDSTEIVKDEDQERGGSEREEEETFAMARTAESREEALLGLFDIAWQQKLA</sequence>
<reference evidence="2 3" key="2">
    <citation type="journal article" date="2013" name="Plant Cell Physiol.">
        <title>Rice Annotation Project Database (RAP-DB): an integrative and interactive database for rice genomics.</title>
        <authorList>
            <person name="Sakai H."/>
            <person name="Lee S.S."/>
            <person name="Tanaka T."/>
            <person name="Numa H."/>
            <person name="Kim J."/>
            <person name="Kawahara Y."/>
            <person name="Wakimoto H."/>
            <person name="Yang C.C."/>
            <person name="Iwamoto M."/>
            <person name="Abe T."/>
            <person name="Yamada Y."/>
            <person name="Muto A."/>
            <person name="Inokuchi H."/>
            <person name="Ikemura T."/>
            <person name="Matsumoto T."/>
            <person name="Sasaki T."/>
            <person name="Itoh T."/>
        </authorList>
    </citation>
    <scope>NUCLEOTIDE SEQUENCE [LARGE SCALE GENOMIC DNA]</scope>
    <source>
        <strain evidence="3">cv. Nipponbare</strain>
    </source>
</reference>
<dbReference type="PANTHER" id="PTHR37710:SF1">
    <property type="entry name" value="TRANSMEMBRANE PROTEIN"/>
    <property type="match status" value="1"/>
</dbReference>
<dbReference type="Gramene" id="Os04t0504700-01">
    <property type="protein sequence ID" value="Os04t0504700-01"/>
    <property type="gene ID" value="Os04g0504700"/>
</dbReference>
<dbReference type="InParanoid" id="A0A0P0WCD5"/>
<protein>
    <submittedName>
        <fullName evidence="2">Os04g0504700 protein</fullName>
    </submittedName>
</protein>
<dbReference type="Proteomes" id="UP000059680">
    <property type="component" value="Chromosome 4"/>
</dbReference>
<dbReference type="AlphaFoldDB" id="A0A0P0WCD5"/>
<proteinExistence type="predicted"/>
<dbReference type="EMBL" id="AP014960">
    <property type="protein sequence ID" value="BAS89965.1"/>
    <property type="molecule type" value="Genomic_DNA"/>
</dbReference>
<evidence type="ECO:0000313" key="3">
    <source>
        <dbReference type="Proteomes" id="UP000059680"/>
    </source>
</evidence>
<keyword evidence="3" id="KW-1185">Reference proteome</keyword>
<reference evidence="2 3" key="3">
    <citation type="journal article" date="2013" name="Rice">
        <title>Improvement of the Oryza sativa Nipponbare reference genome using next generation sequence and optical map data.</title>
        <authorList>
            <person name="Kawahara Y."/>
            <person name="de la Bastide M."/>
            <person name="Hamilton J.P."/>
            <person name="Kanamori H."/>
            <person name="McCombie W.R."/>
            <person name="Ouyang S."/>
            <person name="Schwartz D.C."/>
            <person name="Tanaka T."/>
            <person name="Wu J."/>
            <person name="Zhou S."/>
            <person name="Childs K.L."/>
            <person name="Davidson R.M."/>
            <person name="Lin H."/>
            <person name="Quesada-Ocampo L."/>
            <person name="Vaillancourt B."/>
            <person name="Sakai H."/>
            <person name="Lee S.S."/>
            <person name="Kim J."/>
            <person name="Numa H."/>
            <person name="Itoh T."/>
            <person name="Buell C.R."/>
            <person name="Matsumoto T."/>
        </authorList>
    </citation>
    <scope>NUCLEOTIDE SEQUENCE [LARGE SCALE GENOMIC DNA]</scope>
    <source>
        <strain evidence="3">cv. Nipponbare</strain>
    </source>
</reference>
<feature type="non-terminal residue" evidence="2">
    <location>
        <position position="344"/>
    </location>
</feature>
<organism evidence="2 3">
    <name type="scientific">Oryza sativa subsp. japonica</name>
    <name type="common">Rice</name>
    <dbReference type="NCBI Taxonomy" id="39947"/>
    <lineage>
        <taxon>Eukaryota</taxon>
        <taxon>Viridiplantae</taxon>
        <taxon>Streptophyta</taxon>
        <taxon>Embryophyta</taxon>
        <taxon>Tracheophyta</taxon>
        <taxon>Spermatophyta</taxon>
        <taxon>Magnoliopsida</taxon>
        <taxon>Liliopsida</taxon>
        <taxon>Poales</taxon>
        <taxon>Poaceae</taxon>
        <taxon>BOP clade</taxon>
        <taxon>Oryzoideae</taxon>
        <taxon>Oryzeae</taxon>
        <taxon>Oryzinae</taxon>
        <taxon>Oryza</taxon>
        <taxon>Oryza sativa</taxon>
    </lineage>
</organism>
<feature type="region of interest" description="Disordered" evidence="1">
    <location>
        <begin position="295"/>
        <end position="317"/>
    </location>
</feature>
<feature type="region of interest" description="Disordered" evidence="1">
    <location>
        <begin position="235"/>
        <end position="278"/>
    </location>
</feature>
<feature type="compositionally biased region" description="Basic and acidic residues" evidence="1">
    <location>
        <begin position="295"/>
        <end position="311"/>
    </location>
</feature>